<evidence type="ECO:0000256" key="7">
    <source>
        <dbReference type="ARBA" id="ARBA00023295"/>
    </source>
</evidence>
<evidence type="ECO:0000256" key="9">
    <source>
        <dbReference type="RuleBase" id="RU361169"/>
    </source>
</evidence>
<evidence type="ECO:0000256" key="1">
    <source>
        <dbReference type="ARBA" id="ARBA00004613"/>
    </source>
</evidence>
<dbReference type="AlphaFoldDB" id="A0AAW0R807"/>
<comment type="caution">
    <text evidence="11">The sequence shown here is derived from an EMBL/GenBank/DDBJ whole genome shotgun (WGS) entry which is preliminary data.</text>
</comment>
<feature type="region of interest" description="Disordered" evidence="10">
    <location>
        <begin position="84"/>
        <end position="106"/>
    </location>
</feature>
<sequence>MSSATAAAFAPPICLSPSGTVTAVVVLLAAGAISGLAIHTYHESVHILSTRRLHENDDQSRRVEESDVLSMVKILFACDIEGGETGVADPKDEDEHEVQDPDTIGSGHTMITKGATACWETNTKWSGIMKLSAPILGLIFPRIVSAYWLPELLGEVKTCVVPKNETGTDDTPNVVRTTAECGEHTRVIFEKDLTYNLWTPLQLKSLSNVEFVFNGNVSLPDNVSYVESVVADANLYPGRWINFQGTNVTLTGSEDPKQGWFIGNGELWWPGGAANSANKGRPHFFSLKVDYLRARHLKVWKPVAWVFSMGGSHVWMTDTLIDARSEDGFPFNTDGVDMSASNSLIDGFTIYNGDDLINVSPPTTNVTVRNMYSSGGHGIAVSCASGAGGNYLFENAVVEDSLIGARFKGALGTTCDLSNVAWRNFTIRNTSYPIHFIENYVDQEKGLPPGHNVSLAAYATNFTWENFVGQTGQSLKDGSCISDPCWSSTLGESTDKGMYLLCADGEHCKDFHFSNIDLKAY</sequence>
<dbReference type="GO" id="GO:0005576">
    <property type="term" value="C:extracellular region"/>
    <property type="evidence" value="ECO:0007669"/>
    <property type="project" value="UniProtKB-SubCell"/>
</dbReference>
<protein>
    <submittedName>
        <fullName evidence="11">Pectin lyase-like protein</fullName>
    </submittedName>
</protein>
<dbReference type="InterPro" id="IPR050434">
    <property type="entry name" value="Glycosyl_hydrlase_28"/>
</dbReference>
<dbReference type="GO" id="GO:0071555">
    <property type="term" value="P:cell wall organization"/>
    <property type="evidence" value="ECO:0007669"/>
    <property type="project" value="UniProtKB-KW"/>
</dbReference>
<dbReference type="InterPro" id="IPR012334">
    <property type="entry name" value="Pectin_lyas_fold"/>
</dbReference>
<evidence type="ECO:0000313" key="12">
    <source>
        <dbReference type="Proteomes" id="UP001392437"/>
    </source>
</evidence>
<feature type="non-terminal residue" evidence="11">
    <location>
        <position position="521"/>
    </location>
</feature>
<evidence type="ECO:0000256" key="4">
    <source>
        <dbReference type="ARBA" id="ARBA00022729"/>
    </source>
</evidence>
<comment type="similarity">
    <text evidence="2 9">Belongs to the glycosyl hydrolase 28 family.</text>
</comment>
<dbReference type="GO" id="GO:0016829">
    <property type="term" value="F:lyase activity"/>
    <property type="evidence" value="ECO:0007669"/>
    <property type="project" value="UniProtKB-KW"/>
</dbReference>
<evidence type="ECO:0000313" key="11">
    <source>
        <dbReference type="EMBL" id="KAK8129999.1"/>
    </source>
</evidence>
<keyword evidence="6 9" id="KW-0378">Hydrolase</keyword>
<proteinExistence type="inferred from homology"/>
<dbReference type="Gene3D" id="2.160.20.10">
    <property type="entry name" value="Single-stranded right-handed beta-helix, Pectin lyase-like"/>
    <property type="match status" value="1"/>
</dbReference>
<dbReference type="SUPFAM" id="SSF51126">
    <property type="entry name" value="Pectin lyase-like"/>
    <property type="match status" value="1"/>
</dbReference>
<keyword evidence="3" id="KW-0964">Secreted</keyword>
<dbReference type="GO" id="GO:0045490">
    <property type="term" value="P:pectin catabolic process"/>
    <property type="evidence" value="ECO:0007669"/>
    <property type="project" value="TreeGrafter"/>
</dbReference>
<reference evidence="11 12" key="1">
    <citation type="submission" date="2023-01" db="EMBL/GenBank/DDBJ databases">
        <title>Analysis of 21 Apiospora genomes using comparative genomics revels a genus with tremendous synthesis potential of carbohydrate active enzymes and secondary metabolites.</title>
        <authorList>
            <person name="Sorensen T."/>
        </authorList>
    </citation>
    <scope>NUCLEOTIDE SEQUENCE [LARGE SCALE GENOMIC DNA]</scope>
    <source>
        <strain evidence="11 12">CBS 117206</strain>
    </source>
</reference>
<comment type="subcellular location">
    <subcellularLocation>
        <location evidence="1">Secreted</location>
    </subcellularLocation>
</comment>
<keyword evidence="8" id="KW-0961">Cell wall biogenesis/degradation</keyword>
<organism evidence="11 12">
    <name type="scientific">Apiospora kogelbergensis</name>
    <dbReference type="NCBI Taxonomy" id="1337665"/>
    <lineage>
        <taxon>Eukaryota</taxon>
        <taxon>Fungi</taxon>
        <taxon>Dikarya</taxon>
        <taxon>Ascomycota</taxon>
        <taxon>Pezizomycotina</taxon>
        <taxon>Sordariomycetes</taxon>
        <taxon>Xylariomycetidae</taxon>
        <taxon>Amphisphaeriales</taxon>
        <taxon>Apiosporaceae</taxon>
        <taxon>Apiospora</taxon>
    </lineage>
</organism>
<evidence type="ECO:0000256" key="2">
    <source>
        <dbReference type="ARBA" id="ARBA00008834"/>
    </source>
</evidence>
<keyword evidence="4" id="KW-0732">Signal</keyword>
<gene>
    <name evidence="11" type="ORF">PG999_002379</name>
</gene>
<dbReference type="InterPro" id="IPR000743">
    <property type="entry name" value="Glyco_hydro_28"/>
</dbReference>
<evidence type="ECO:0000256" key="6">
    <source>
        <dbReference type="ARBA" id="ARBA00022801"/>
    </source>
</evidence>
<dbReference type="GO" id="GO:0004650">
    <property type="term" value="F:polygalacturonase activity"/>
    <property type="evidence" value="ECO:0007669"/>
    <property type="project" value="InterPro"/>
</dbReference>
<dbReference type="EMBL" id="JAQQWP010000002">
    <property type="protein sequence ID" value="KAK8129999.1"/>
    <property type="molecule type" value="Genomic_DNA"/>
</dbReference>
<dbReference type="Pfam" id="PF00295">
    <property type="entry name" value="Glyco_hydro_28"/>
    <property type="match status" value="1"/>
</dbReference>
<accession>A0AAW0R807</accession>
<keyword evidence="11" id="KW-0456">Lyase</keyword>
<evidence type="ECO:0000256" key="5">
    <source>
        <dbReference type="ARBA" id="ARBA00022737"/>
    </source>
</evidence>
<evidence type="ECO:0000256" key="8">
    <source>
        <dbReference type="ARBA" id="ARBA00023316"/>
    </source>
</evidence>
<dbReference type="Proteomes" id="UP001392437">
    <property type="component" value="Unassembled WGS sequence"/>
</dbReference>
<keyword evidence="5" id="KW-0677">Repeat</keyword>
<evidence type="ECO:0000256" key="3">
    <source>
        <dbReference type="ARBA" id="ARBA00022525"/>
    </source>
</evidence>
<dbReference type="PANTHER" id="PTHR31884:SF1">
    <property type="entry name" value="POLYGALACTURONASE"/>
    <property type="match status" value="1"/>
</dbReference>
<dbReference type="PANTHER" id="PTHR31884">
    <property type="entry name" value="POLYGALACTURONASE"/>
    <property type="match status" value="1"/>
</dbReference>
<name>A0AAW0R807_9PEZI</name>
<dbReference type="InterPro" id="IPR011050">
    <property type="entry name" value="Pectin_lyase_fold/virulence"/>
</dbReference>
<evidence type="ECO:0000256" key="10">
    <source>
        <dbReference type="SAM" id="MobiDB-lite"/>
    </source>
</evidence>
<keyword evidence="12" id="KW-1185">Reference proteome</keyword>
<keyword evidence="7 9" id="KW-0326">Glycosidase</keyword>